<proteinExistence type="predicted"/>
<accession>A0A085NAB3</accession>
<gene>
    <name evidence="1" type="ORF">M514_21439</name>
</gene>
<name>A0A085NAB3_9BILA</name>
<sequence>MRLGLGGMAWCCYKRSCRTGVSIRTGTWFENGCENFFFWSRGYRSMKFCEDELGMNKSVTARWNRHLRQVVAEALGEAPVQLGGPWRTVELDESLFSWSKYNRGKRYPQQRVFRGTCRETGEAFVVPVEVRSSQTLLPIIQRHVRAGNGDYGRVAPLPVSRPRGAHTQSVESLCAQAKWRCGTRRSAHPSHLCEFRWSKRLAASDDAFDAILAEIKSCTNSLMDRPKKKSRQYSTEYLEFGFTCSPANRRLPMCLICEKVFPNEAMKPSRLKEHFTRCHPDKRCKDVAYFRSLREKISSRLTLPSMMASESKLHHDGFLASYRIGLVCRIALMNAKSGKPRSIGEDLILPATAEILETVLYQPALTIISKIPLSRHTVQRRIDAMAQDIEATLCGILKNTEFALQLDESTLPGNEAVLLAYVRFIKQERLAQELLFAKELLTDTKGESIFEVVNHFFKEKQIPFKNILGFATDGSPKMVGRYRGFVIA</sequence>
<dbReference type="PANTHER" id="PTHR45913:SF22">
    <property type="entry name" value="SCAN BOX DOMAIN-CONTAINING PROTEIN"/>
    <property type="match status" value="1"/>
</dbReference>
<evidence type="ECO:0008006" key="2">
    <source>
        <dbReference type="Google" id="ProtNLM"/>
    </source>
</evidence>
<organism evidence="1">
    <name type="scientific">Trichuris suis</name>
    <name type="common">pig whipworm</name>
    <dbReference type="NCBI Taxonomy" id="68888"/>
    <lineage>
        <taxon>Eukaryota</taxon>
        <taxon>Metazoa</taxon>
        <taxon>Ecdysozoa</taxon>
        <taxon>Nematoda</taxon>
        <taxon>Enoplea</taxon>
        <taxon>Dorylaimia</taxon>
        <taxon>Trichinellida</taxon>
        <taxon>Trichuridae</taxon>
        <taxon>Trichuris</taxon>
    </lineage>
</organism>
<dbReference type="Proteomes" id="UP000030758">
    <property type="component" value="Unassembled WGS sequence"/>
</dbReference>
<dbReference type="EMBL" id="KL367525">
    <property type="protein sequence ID" value="KFD66409.1"/>
    <property type="molecule type" value="Genomic_DNA"/>
</dbReference>
<reference evidence="1" key="1">
    <citation type="journal article" date="2014" name="Nat. Genet.">
        <title>Genome and transcriptome of the porcine whipworm Trichuris suis.</title>
        <authorList>
            <person name="Jex A.R."/>
            <person name="Nejsum P."/>
            <person name="Schwarz E.M."/>
            <person name="Hu L."/>
            <person name="Young N.D."/>
            <person name="Hall R.S."/>
            <person name="Korhonen P.K."/>
            <person name="Liao S."/>
            <person name="Thamsborg S."/>
            <person name="Xia J."/>
            <person name="Xu P."/>
            <person name="Wang S."/>
            <person name="Scheerlinck J.P."/>
            <person name="Hofmann A."/>
            <person name="Sternberg P.W."/>
            <person name="Wang J."/>
            <person name="Gasser R.B."/>
        </authorList>
    </citation>
    <scope>NUCLEOTIDE SEQUENCE [LARGE SCALE GENOMIC DNA]</scope>
    <source>
        <strain evidence="1">DCEP-RM93F</strain>
    </source>
</reference>
<dbReference type="PANTHER" id="PTHR45913">
    <property type="entry name" value="EPM2A-INTERACTING PROTEIN 1"/>
    <property type="match status" value="1"/>
</dbReference>
<dbReference type="AlphaFoldDB" id="A0A085NAB3"/>
<protein>
    <recommendedName>
        <fullName evidence="2">DUF4371 domain-containing protein</fullName>
    </recommendedName>
</protein>
<evidence type="ECO:0000313" key="1">
    <source>
        <dbReference type="EMBL" id="KFD66409.1"/>
    </source>
</evidence>